<gene>
    <name evidence="3" type="primary">LOC105988445</name>
</gene>
<evidence type="ECO:0000256" key="1">
    <source>
        <dbReference type="SAM" id="MobiDB-lite"/>
    </source>
</evidence>
<evidence type="ECO:0000313" key="2">
    <source>
        <dbReference type="Proteomes" id="UP000081671"/>
    </source>
</evidence>
<dbReference type="RefSeq" id="XP_012875535.1">
    <property type="nucleotide sequence ID" value="XM_013020081.1"/>
</dbReference>
<name>A0A1S3FGV4_DIPOR</name>
<feature type="region of interest" description="Disordered" evidence="1">
    <location>
        <begin position="1"/>
        <end position="86"/>
    </location>
</feature>
<dbReference type="KEGG" id="dord:105988445"/>
<feature type="compositionally biased region" description="Low complexity" evidence="1">
    <location>
        <begin position="58"/>
        <end position="68"/>
    </location>
</feature>
<reference evidence="3" key="1">
    <citation type="submission" date="2025-08" db="UniProtKB">
        <authorList>
            <consortium name="RefSeq"/>
        </authorList>
    </citation>
    <scope>IDENTIFICATION</scope>
    <source>
        <tissue evidence="3">Kidney</tissue>
    </source>
</reference>
<sequence length="204" mass="21468">MAHTPSQVLLPPPLTTARKPRTSATSHVQQSAAGHASSPAPQPSPAKTSASFRSPGCSSRGARTTTSARPRRPRGRGGAGRWAGSSFPAAVKSFRLETNCDNSVPRRDSREPARGEGRELRCCSAARSPGSVEGAARPCSDGPAGRAVTGSREGRERPARGWFSLLISVEVNVRALLRAPRCAPGVAIHRMLTCKAVTETGPWN</sequence>
<proteinExistence type="predicted"/>
<dbReference type="Proteomes" id="UP000081671">
    <property type="component" value="Unplaced"/>
</dbReference>
<feature type="compositionally biased region" description="Low complexity" evidence="1">
    <location>
        <begin position="31"/>
        <end position="51"/>
    </location>
</feature>
<dbReference type="InParanoid" id="A0A1S3FGV4"/>
<feature type="region of interest" description="Disordered" evidence="1">
    <location>
        <begin position="133"/>
        <end position="155"/>
    </location>
</feature>
<keyword evidence="2" id="KW-1185">Reference proteome</keyword>
<protein>
    <submittedName>
        <fullName evidence="3">Uncharacterized protein LOC105988445</fullName>
    </submittedName>
</protein>
<organism evidence="2 3">
    <name type="scientific">Dipodomys ordii</name>
    <name type="common">Ord's kangaroo rat</name>
    <dbReference type="NCBI Taxonomy" id="10020"/>
    <lineage>
        <taxon>Eukaryota</taxon>
        <taxon>Metazoa</taxon>
        <taxon>Chordata</taxon>
        <taxon>Craniata</taxon>
        <taxon>Vertebrata</taxon>
        <taxon>Euteleostomi</taxon>
        <taxon>Mammalia</taxon>
        <taxon>Eutheria</taxon>
        <taxon>Euarchontoglires</taxon>
        <taxon>Glires</taxon>
        <taxon>Rodentia</taxon>
        <taxon>Castorimorpha</taxon>
        <taxon>Heteromyidae</taxon>
        <taxon>Dipodomyinae</taxon>
        <taxon>Dipodomys</taxon>
    </lineage>
</organism>
<accession>A0A1S3FGV4</accession>
<evidence type="ECO:0000313" key="3">
    <source>
        <dbReference type="RefSeq" id="XP_012875535.1"/>
    </source>
</evidence>
<dbReference type="GeneID" id="105988445"/>
<dbReference type="AlphaFoldDB" id="A0A1S3FGV4"/>